<evidence type="ECO:0000256" key="8">
    <source>
        <dbReference type="SAM" id="MobiDB-lite"/>
    </source>
</evidence>
<proteinExistence type="inferred from homology"/>
<feature type="region of interest" description="Disordered" evidence="8">
    <location>
        <begin position="558"/>
        <end position="594"/>
    </location>
</feature>
<keyword evidence="9" id="KW-1133">Transmembrane helix</keyword>
<feature type="region of interest" description="Disordered" evidence="8">
    <location>
        <begin position="243"/>
        <end position="262"/>
    </location>
</feature>
<dbReference type="AlphaFoldDB" id="A0A9Q0RSD6"/>
<keyword evidence="4" id="KW-0805">Transcription regulation</keyword>
<accession>A0A9Q0RSD6</accession>
<evidence type="ECO:0000313" key="11">
    <source>
        <dbReference type="Proteomes" id="UP001142055"/>
    </source>
</evidence>
<feature type="compositionally biased region" description="Low complexity" evidence="8">
    <location>
        <begin position="334"/>
        <end position="346"/>
    </location>
</feature>
<dbReference type="FunFam" id="1.10.472.10:FF:000004">
    <property type="entry name" value="Cyclin T2"/>
    <property type="match status" value="1"/>
</dbReference>
<evidence type="ECO:0000256" key="5">
    <source>
        <dbReference type="ARBA" id="ARBA00023127"/>
    </source>
</evidence>
<dbReference type="OMA" id="RERWYFT"/>
<evidence type="ECO:0000256" key="9">
    <source>
        <dbReference type="SAM" id="Phobius"/>
    </source>
</evidence>
<feature type="compositionally biased region" description="Basic residues" evidence="8">
    <location>
        <begin position="760"/>
        <end position="769"/>
    </location>
</feature>
<keyword evidence="3" id="KW-0597">Phosphoprotein</keyword>
<keyword evidence="5" id="KW-0195">Cyclin</keyword>
<keyword evidence="9" id="KW-0812">Transmembrane</keyword>
<feature type="region of interest" description="Disordered" evidence="8">
    <location>
        <begin position="310"/>
        <end position="346"/>
    </location>
</feature>
<feature type="compositionally biased region" description="Polar residues" evidence="8">
    <location>
        <begin position="558"/>
        <end position="572"/>
    </location>
</feature>
<name>A0A9Q0RSD6_BLOTA</name>
<dbReference type="Gene3D" id="1.10.472.10">
    <property type="entry name" value="Cyclin-like"/>
    <property type="match status" value="2"/>
</dbReference>
<evidence type="ECO:0000256" key="1">
    <source>
        <dbReference type="ARBA" id="ARBA00004123"/>
    </source>
</evidence>
<feature type="compositionally biased region" description="Basic residues" evidence="8">
    <location>
        <begin position="652"/>
        <end position="676"/>
    </location>
</feature>
<dbReference type="GO" id="GO:0016538">
    <property type="term" value="F:cyclin-dependent protein serine/threonine kinase regulator activity"/>
    <property type="evidence" value="ECO:0007669"/>
    <property type="project" value="InterPro"/>
</dbReference>
<dbReference type="PANTHER" id="PTHR10026">
    <property type="entry name" value="CYCLIN"/>
    <property type="match status" value="1"/>
</dbReference>
<sequence>MAKCERWYFSKEELENSPSRKCGIDAEKEANYRQQAANLIQDMGQKLKVYDYRSLCLYIFSLIFHRNAISACALFLAAKVEEQPRKLEHVIRVSQFCIYRENVDIKSEQYQRLASELVYNENLMLRTLGFDLSVQHPHTSIVNCCQLVRATKYIAETSYYLATNSLHLSTLCLQYKPTVVACICIYFVCKWSNFQFAKSTEGKDWWTYVDQTVNKEMLEQLMSECVAIFQKCPSRLKKCLGPSKTNNKLPNSPLHQLKQTEDIKPYEKSTLDNDHSKLNSKGNFDSRHQQNKSQHSTNAYNDYQVKKENSTHCDPLLNSDNSTNRSATKNVPHNSTSKLSSNFSSNKESPFFNLNQSCKNSATKDMSQVEDKFKAKELSGNNSFGSSSFDKMKSNLSVISNPLCNTNNSFNDNLIDSNALYSSDTDLSDLTFAHRKDFMPEFKMEFSDNDDSNPSDNNISLTSTLMMNDSNDSKSYTGKSNFDMAPNYDFKLKPNSFSHLPSKDLSGSIKQDIKLESNPAPASSFFSNSSLSLNTVNHSNNLLSNPLLSNHLPVEQYSDMNSKSDSMLSNTQKATNSSVNKKVSNAKSNMSGSTSNALNSIIDSIVEPKSTNFFPSNSSSKSLLNQSSILSNIPEPPVATNDHDNSSDYSSKRHKKKHKNKDKSKHKEKHKHKHKNKDKDKDKTRDKFNVEQSSFKVVSPGKNQSDKPGPIKLKISKQKVDTHTPSIEDEKQPSLKLRISLSNPQKSSSESPSNQETVSRKRKHDDKRR</sequence>
<feature type="compositionally biased region" description="Polar residues" evidence="8">
    <location>
        <begin position="243"/>
        <end position="254"/>
    </location>
</feature>
<dbReference type="GO" id="GO:0005634">
    <property type="term" value="C:nucleus"/>
    <property type="evidence" value="ECO:0007669"/>
    <property type="project" value="UniProtKB-SubCell"/>
</dbReference>
<evidence type="ECO:0000313" key="10">
    <source>
        <dbReference type="EMBL" id="KAJ6224575.1"/>
    </source>
</evidence>
<evidence type="ECO:0000256" key="3">
    <source>
        <dbReference type="ARBA" id="ARBA00022553"/>
    </source>
</evidence>
<comment type="similarity">
    <text evidence="2">Belongs to the cyclin family. Cyclin C subfamily.</text>
</comment>
<gene>
    <name evidence="10" type="ORF">RDWZM_003120</name>
</gene>
<feature type="compositionally biased region" description="Low complexity" evidence="8">
    <location>
        <begin position="740"/>
        <end position="756"/>
    </location>
</feature>
<evidence type="ECO:0000256" key="6">
    <source>
        <dbReference type="ARBA" id="ARBA00023163"/>
    </source>
</evidence>
<feature type="transmembrane region" description="Helical" evidence="9">
    <location>
        <begin position="55"/>
        <end position="78"/>
    </location>
</feature>
<keyword evidence="11" id="KW-1185">Reference proteome</keyword>
<dbReference type="EMBL" id="JAPWDV010000001">
    <property type="protein sequence ID" value="KAJ6224575.1"/>
    <property type="molecule type" value="Genomic_DNA"/>
</dbReference>
<feature type="compositionally biased region" description="Low complexity" evidence="8">
    <location>
        <begin position="573"/>
        <end position="589"/>
    </location>
</feature>
<reference evidence="10" key="1">
    <citation type="submission" date="2022-12" db="EMBL/GenBank/DDBJ databases">
        <title>Genome assemblies of Blomia tropicalis.</title>
        <authorList>
            <person name="Cui Y."/>
        </authorList>
    </citation>
    <scope>NUCLEOTIDE SEQUENCE</scope>
    <source>
        <tissue evidence="10">Adult mites</tissue>
    </source>
</reference>
<evidence type="ECO:0000256" key="4">
    <source>
        <dbReference type="ARBA" id="ARBA00023015"/>
    </source>
</evidence>
<feature type="compositionally biased region" description="Basic and acidic residues" evidence="8">
    <location>
        <begin position="677"/>
        <end position="689"/>
    </location>
</feature>
<feature type="region of interest" description="Disordered" evidence="8">
    <location>
        <begin position="269"/>
        <end position="296"/>
    </location>
</feature>
<keyword evidence="9" id="KW-0472">Membrane</keyword>
<feature type="region of interest" description="Disordered" evidence="8">
    <location>
        <begin position="445"/>
        <end position="466"/>
    </location>
</feature>
<feature type="compositionally biased region" description="Polar residues" evidence="8">
    <location>
        <begin position="318"/>
        <end position="333"/>
    </location>
</feature>
<organism evidence="10 11">
    <name type="scientific">Blomia tropicalis</name>
    <name type="common">Mite</name>
    <dbReference type="NCBI Taxonomy" id="40697"/>
    <lineage>
        <taxon>Eukaryota</taxon>
        <taxon>Metazoa</taxon>
        <taxon>Ecdysozoa</taxon>
        <taxon>Arthropoda</taxon>
        <taxon>Chelicerata</taxon>
        <taxon>Arachnida</taxon>
        <taxon>Acari</taxon>
        <taxon>Acariformes</taxon>
        <taxon>Sarcoptiformes</taxon>
        <taxon>Astigmata</taxon>
        <taxon>Glycyphagoidea</taxon>
        <taxon>Echimyopodidae</taxon>
        <taxon>Blomia</taxon>
    </lineage>
</organism>
<dbReference type="InterPro" id="IPR043198">
    <property type="entry name" value="Cyclin/Ssn8"/>
</dbReference>
<dbReference type="SUPFAM" id="SSF47954">
    <property type="entry name" value="Cyclin-like"/>
    <property type="match status" value="2"/>
</dbReference>
<comment type="caution">
    <text evidence="10">The sequence shown here is derived from an EMBL/GenBank/DDBJ whole genome shotgun (WGS) entry which is preliminary data.</text>
</comment>
<dbReference type="Pfam" id="PF21797">
    <property type="entry name" value="CycT2-like_C"/>
    <property type="match status" value="1"/>
</dbReference>
<dbReference type="GO" id="GO:0006357">
    <property type="term" value="P:regulation of transcription by RNA polymerase II"/>
    <property type="evidence" value="ECO:0007669"/>
    <property type="project" value="InterPro"/>
</dbReference>
<protein>
    <submittedName>
        <fullName evidence="10">Uncharacterized protein</fullName>
    </submittedName>
</protein>
<dbReference type="InterPro" id="IPR036915">
    <property type="entry name" value="Cyclin-like_sf"/>
</dbReference>
<keyword evidence="6" id="KW-0804">Transcription</keyword>
<feature type="region of interest" description="Disordered" evidence="8">
    <location>
        <begin position="631"/>
        <end position="769"/>
    </location>
</feature>
<evidence type="ECO:0000256" key="2">
    <source>
        <dbReference type="ARBA" id="ARBA00008638"/>
    </source>
</evidence>
<comment type="subcellular location">
    <subcellularLocation>
        <location evidence="1">Nucleus</location>
    </subcellularLocation>
</comment>
<dbReference type="Proteomes" id="UP001142055">
    <property type="component" value="Chromosome 1"/>
</dbReference>
<evidence type="ECO:0000256" key="7">
    <source>
        <dbReference type="ARBA" id="ARBA00023242"/>
    </source>
</evidence>
<feature type="compositionally biased region" description="Basic and acidic residues" evidence="8">
    <location>
        <begin position="718"/>
        <end position="733"/>
    </location>
</feature>
<keyword evidence="7" id="KW-0539">Nucleus</keyword>